<organism evidence="4 5">
    <name type="scientific">Fervidicella metallireducens AeB</name>
    <dbReference type="NCBI Taxonomy" id="1403537"/>
    <lineage>
        <taxon>Bacteria</taxon>
        <taxon>Bacillati</taxon>
        <taxon>Bacillota</taxon>
        <taxon>Clostridia</taxon>
        <taxon>Eubacteriales</taxon>
        <taxon>Clostridiaceae</taxon>
        <taxon>Fervidicella</taxon>
    </lineage>
</organism>
<evidence type="ECO:0000313" key="5">
    <source>
        <dbReference type="Proteomes" id="UP000019681"/>
    </source>
</evidence>
<keyword evidence="2" id="KW-1015">Disulfide bond</keyword>
<dbReference type="Proteomes" id="UP000019681">
    <property type="component" value="Unassembled WGS sequence"/>
</dbReference>
<dbReference type="Pfam" id="PF13192">
    <property type="entry name" value="Thioredoxin_3"/>
    <property type="match status" value="1"/>
</dbReference>
<dbReference type="InterPro" id="IPR005243">
    <property type="entry name" value="THIRX-like_proc"/>
</dbReference>
<dbReference type="AlphaFoldDB" id="A0A017RRS4"/>
<feature type="disulfide bond" description="Redox-active" evidence="2">
    <location>
        <begin position="10"/>
        <end position="13"/>
    </location>
</feature>
<dbReference type="InterPro" id="IPR012336">
    <property type="entry name" value="Thioredoxin-like_fold"/>
</dbReference>
<feature type="domain" description="Thioredoxin-like fold" evidence="3">
    <location>
        <begin position="1"/>
        <end position="75"/>
    </location>
</feature>
<evidence type="ECO:0000313" key="4">
    <source>
        <dbReference type="EMBL" id="EYE87352.1"/>
    </source>
</evidence>
<evidence type="ECO:0000259" key="3">
    <source>
        <dbReference type="Pfam" id="PF13192"/>
    </source>
</evidence>
<dbReference type="STRING" id="1403537.Q428_13740"/>
<dbReference type="RefSeq" id="WP_035381567.1">
    <property type="nucleotide sequence ID" value="NZ_AZQP01000064.1"/>
</dbReference>
<dbReference type="Gene3D" id="3.40.30.10">
    <property type="entry name" value="Glutaredoxin"/>
    <property type="match status" value="1"/>
</dbReference>
<dbReference type="PANTHER" id="PTHR36450:SF1">
    <property type="entry name" value="THIOREDOXIN"/>
    <property type="match status" value="1"/>
</dbReference>
<comment type="caution">
    <text evidence="4">The sequence shown here is derived from an EMBL/GenBank/DDBJ whole genome shotgun (WGS) entry which is preliminary data.</text>
</comment>
<feature type="active site" description="Nucleophile" evidence="1">
    <location>
        <position position="10"/>
    </location>
</feature>
<keyword evidence="5" id="KW-1185">Reference proteome</keyword>
<reference evidence="4 5" key="1">
    <citation type="journal article" date="2014" name="Genome Announc.">
        <title>Draft Genome Sequence of Fervidicella metallireducens Strain AeBT, an Iron-Reducing Thermoanaerobe from the Great Artesian Basin.</title>
        <authorList>
            <person name="Patel B.K."/>
        </authorList>
    </citation>
    <scope>NUCLEOTIDE SEQUENCE [LARGE SCALE GENOMIC DNA]</scope>
    <source>
        <strain evidence="4 5">AeB</strain>
    </source>
</reference>
<feature type="active site" description="Nucleophile" evidence="1">
    <location>
        <position position="13"/>
    </location>
</feature>
<dbReference type="InterPro" id="IPR036249">
    <property type="entry name" value="Thioredoxin-like_sf"/>
</dbReference>
<evidence type="ECO:0000256" key="1">
    <source>
        <dbReference type="PIRSR" id="PIRSR037031-50"/>
    </source>
</evidence>
<accession>A0A017RRS4</accession>
<keyword evidence="2" id="KW-0676">Redox-active center</keyword>
<gene>
    <name evidence="4" type="ORF">Q428_13740</name>
</gene>
<proteinExistence type="predicted"/>
<dbReference type="OrthoDB" id="9800630at2"/>
<evidence type="ECO:0000256" key="2">
    <source>
        <dbReference type="PIRSR" id="PIRSR037031-51"/>
    </source>
</evidence>
<dbReference type="SUPFAM" id="SSF52833">
    <property type="entry name" value="Thioredoxin-like"/>
    <property type="match status" value="1"/>
</dbReference>
<dbReference type="PIRSF" id="PIRSF037031">
    <property type="entry name" value="Redox_disulphide_2"/>
    <property type="match status" value="1"/>
</dbReference>
<sequence>MIIKILGSGCMNCKKLYENAKAAVEETGVEAEIVKVEDFKEIMKYGVMRTPAIVINEKVKAFGKVSTVSEIKTFIEDAR</sequence>
<dbReference type="EMBL" id="AZQP01000064">
    <property type="protein sequence ID" value="EYE87352.1"/>
    <property type="molecule type" value="Genomic_DNA"/>
</dbReference>
<dbReference type="PANTHER" id="PTHR36450">
    <property type="entry name" value="THIOREDOXIN"/>
    <property type="match status" value="1"/>
</dbReference>
<protein>
    <submittedName>
        <fullName evidence="4">Redox-active disulfide protein</fullName>
    </submittedName>
</protein>
<name>A0A017RRS4_9CLOT</name>
<dbReference type="NCBIfam" id="TIGR00412">
    <property type="entry name" value="redox_disulf_2"/>
    <property type="match status" value="1"/>
</dbReference>